<gene>
    <name evidence="19" type="primary">LOC103512699</name>
</gene>
<dbReference type="EC" id="2.7.1.29" evidence="1"/>
<feature type="region of interest" description="Disordered" evidence="16">
    <location>
        <begin position="1"/>
        <end position="29"/>
    </location>
</feature>
<dbReference type="PANTHER" id="PTHR28629">
    <property type="entry name" value="TRIOKINASE/FMN CYCLASE"/>
    <property type="match status" value="1"/>
</dbReference>
<sequence>MYIPHTEPNISRQVKNPEPPLVTSNMENNKPTKYMMNKHEDVVVEMLQGLTQAHSHLTLYAEQKVVLGQPLEQTRVNLLSGGGSGHEPFAAGYVGEGMLSGAVAGNIFTSPPAASVEAALSCVRELIGNKTYISSPLTMLHHLQHWAQSHMGGTSGALYSLFFLSAASYVQDQGKVDWVRMFIAGVNGILNYSTARQGDRTMLDVLIECKNTLEQLDTEVILSRQTLDQIEDNVTRACESTKYMIPRQLVRHSKIAGAMAVNGKTLQEIASESKTVANSVSTLGVCLEACSIPGSKPMFTLAHDQMDLGLGIHGEAGICRRKMTTADQIVGVLLDKIGMSLKLQSGCTVCVLVNNLGTLTQLEMGIVLGEIHEYFKRGAARREGNKNSSKVSGLYSFDNMFRTTRTE</sequence>
<dbReference type="PANTHER" id="PTHR28629:SF4">
    <property type="entry name" value="TRIOKINASE_FMN CYCLASE"/>
    <property type="match status" value="1"/>
</dbReference>
<name>A0A1S3D8D4_DIACI</name>
<dbReference type="Pfam" id="PF02733">
    <property type="entry name" value="Dak1"/>
    <property type="match status" value="2"/>
</dbReference>
<evidence type="ECO:0000256" key="9">
    <source>
        <dbReference type="ARBA" id="ARBA00023285"/>
    </source>
</evidence>
<comment type="function">
    <text evidence="11">Catalyzes both the phosphorylation of dihydroxyacetone and of glyceraldehyde, and the splitting of ribonucleoside diphosphate-X compounds among which FAD is the best substrate. Represses IFIH1-mediated cellular antiviral response.</text>
</comment>
<evidence type="ECO:0000256" key="4">
    <source>
        <dbReference type="ARBA" id="ARBA00018932"/>
    </source>
</evidence>
<evidence type="ECO:0000256" key="6">
    <source>
        <dbReference type="ARBA" id="ARBA00022741"/>
    </source>
</evidence>
<evidence type="ECO:0000259" key="17">
    <source>
        <dbReference type="PROSITE" id="PS51481"/>
    </source>
</evidence>
<comment type="subunit">
    <text evidence="12">Homodimer. Interacts with IFIH1 (via the CARD domains), the interaction is inhibited by viral infection.</text>
</comment>
<evidence type="ECO:0000256" key="10">
    <source>
        <dbReference type="ARBA" id="ARBA00032426"/>
    </source>
</evidence>
<evidence type="ECO:0000256" key="12">
    <source>
        <dbReference type="ARBA" id="ARBA00046681"/>
    </source>
</evidence>
<dbReference type="Proteomes" id="UP000079169">
    <property type="component" value="Unplaced"/>
</dbReference>
<dbReference type="GO" id="GO:0005524">
    <property type="term" value="F:ATP binding"/>
    <property type="evidence" value="ECO:0007669"/>
    <property type="project" value="UniProtKB-KW"/>
</dbReference>
<evidence type="ECO:0000256" key="3">
    <source>
        <dbReference type="ARBA" id="ARBA00012578"/>
    </source>
</evidence>
<proteinExistence type="predicted"/>
<evidence type="ECO:0000313" key="19">
    <source>
        <dbReference type="RefSeq" id="XP_008475702.2"/>
    </source>
</evidence>
<evidence type="ECO:0000313" key="18">
    <source>
        <dbReference type="Proteomes" id="UP000079169"/>
    </source>
</evidence>
<comment type="catalytic activity">
    <reaction evidence="15">
        <text>dihydroxyacetone + ATP = dihydroxyacetone phosphate + ADP + H(+)</text>
        <dbReference type="Rhea" id="RHEA:15773"/>
        <dbReference type="ChEBI" id="CHEBI:15378"/>
        <dbReference type="ChEBI" id="CHEBI:16016"/>
        <dbReference type="ChEBI" id="CHEBI:30616"/>
        <dbReference type="ChEBI" id="CHEBI:57642"/>
        <dbReference type="ChEBI" id="CHEBI:456216"/>
        <dbReference type="EC" id="2.7.1.29"/>
    </reaction>
</comment>
<dbReference type="GO" id="GO:0019563">
    <property type="term" value="P:glycerol catabolic process"/>
    <property type="evidence" value="ECO:0007669"/>
    <property type="project" value="TreeGrafter"/>
</dbReference>
<protein>
    <recommendedName>
        <fullName evidence="4">Triokinase/FMN cyclase</fullName>
        <ecNumber evidence="2">2.7.1.28</ecNumber>
        <ecNumber evidence="1">2.7.1.29</ecNumber>
        <ecNumber evidence="3">4.6.1.15</ecNumber>
    </recommendedName>
    <alternativeName>
        <fullName evidence="10">Bifunctional ATP-dependent dihydroxyacetone kinase/FAD-AMP lyase (cyclizing)</fullName>
    </alternativeName>
</protein>
<dbReference type="PaxDb" id="121845-A0A1S3D8D4"/>
<keyword evidence="8" id="KW-0067">ATP-binding</keyword>
<dbReference type="KEGG" id="dci:103512699"/>
<dbReference type="EC" id="4.6.1.15" evidence="3"/>
<dbReference type="GO" id="GO:0034012">
    <property type="term" value="F:FAD-AMP lyase (cyclizing) activity"/>
    <property type="evidence" value="ECO:0007669"/>
    <property type="project" value="UniProtKB-EC"/>
</dbReference>
<dbReference type="EC" id="2.7.1.28" evidence="2"/>
<keyword evidence="6" id="KW-0547">Nucleotide-binding</keyword>
<accession>A0A1S3D8D4</accession>
<dbReference type="SMART" id="SM01120">
    <property type="entry name" value="Dak2"/>
    <property type="match status" value="1"/>
</dbReference>
<keyword evidence="7" id="KW-0418">Kinase</keyword>
<dbReference type="STRING" id="121845.A0A1S3D8D4"/>
<evidence type="ECO:0000256" key="2">
    <source>
        <dbReference type="ARBA" id="ARBA00012110"/>
    </source>
</evidence>
<evidence type="ECO:0000256" key="11">
    <source>
        <dbReference type="ARBA" id="ARBA00045490"/>
    </source>
</evidence>
<keyword evidence="9" id="KW-0170">Cobalt</keyword>
<organism evidence="18 19">
    <name type="scientific">Diaphorina citri</name>
    <name type="common">Asian citrus psyllid</name>
    <dbReference type="NCBI Taxonomy" id="121845"/>
    <lineage>
        <taxon>Eukaryota</taxon>
        <taxon>Metazoa</taxon>
        <taxon>Ecdysozoa</taxon>
        <taxon>Arthropoda</taxon>
        <taxon>Hexapoda</taxon>
        <taxon>Insecta</taxon>
        <taxon>Pterygota</taxon>
        <taxon>Neoptera</taxon>
        <taxon>Paraneoptera</taxon>
        <taxon>Hemiptera</taxon>
        <taxon>Sternorrhyncha</taxon>
        <taxon>Psylloidea</taxon>
        <taxon>Psyllidae</taxon>
        <taxon>Diaphorininae</taxon>
        <taxon>Diaphorina</taxon>
    </lineage>
</organism>
<keyword evidence="18" id="KW-1185">Reference proteome</keyword>
<dbReference type="Pfam" id="PF02734">
    <property type="entry name" value="Dak2"/>
    <property type="match status" value="1"/>
</dbReference>
<evidence type="ECO:0000256" key="5">
    <source>
        <dbReference type="ARBA" id="ARBA00022679"/>
    </source>
</evidence>
<dbReference type="Gene3D" id="3.30.1180.20">
    <property type="entry name" value="Dihydroxyacetone kinase, domain 2"/>
    <property type="match status" value="1"/>
</dbReference>
<dbReference type="PROSITE" id="PS51481">
    <property type="entry name" value="DHAK"/>
    <property type="match status" value="1"/>
</dbReference>
<comment type="catalytic activity">
    <reaction evidence="14">
        <text>FAD = riboflavin cyclic-4',5'-phosphate + AMP + H(+)</text>
        <dbReference type="Rhea" id="RHEA:13729"/>
        <dbReference type="ChEBI" id="CHEBI:15378"/>
        <dbReference type="ChEBI" id="CHEBI:57692"/>
        <dbReference type="ChEBI" id="CHEBI:76202"/>
        <dbReference type="ChEBI" id="CHEBI:456215"/>
        <dbReference type="EC" id="4.6.1.15"/>
    </reaction>
</comment>
<dbReference type="InterPro" id="IPR036117">
    <property type="entry name" value="DhaL_dom_sf"/>
</dbReference>
<evidence type="ECO:0000256" key="1">
    <source>
        <dbReference type="ARBA" id="ARBA00012107"/>
    </source>
</evidence>
<evidence type="ECO:0000256" key="13">
    <source>
        <dbReference type="ARBA" id="ARBA00047974"/>
    </source>
</evidence>
<feature type="domain" description="DhaK" evidence="17">
    <location>
        <begin position="38"/>
        <end position="407"/>
    </location>
</feature>
<dbReference type="Gene3D" id="3.40.50.10440">
    <property type="entry name" value="Dihydroxyacetone kinase, domain 1"/>
    <property type="match status" value="1"/>
</dbReference>
<reference evidence="19" key="1">
    <citation type="submission" date="2025-08" db="UniProtKB">
        <authorList>
            <consortium name="RefSeq"/>
        </authorList>
    </citation>
    <scope>IDENTIFICATION</scope>
</reference>
<dbReference type="GO" id="GO:0005829">
    <property type="term" value="C:cytosol"/>
    <property type="evidence" value="ECO:0007669"/>
    <property type="project" value="TreeGrafter"/>
</dbReference>
<dbReference type="InterPro" id="IPR004006">
    <property type="entry name" value="DhaK_dom"/>
</dbReference>
<dbReference type="GO" id="GO:0050354">
    <property type="term" value="F:triokinase activity"/>
    <property type="evidence" value="ECO:0007669"/>
    <property type="project" value="UniProtKB-EC"/>
</dbReference>
<dbReference type="InterPro" id="IPR050861">
    <property type="entry name" value="Dihydroxyacetone_Kinase"/>
</dbReference>
<evidence type="ECO:0000256" key="7">
    <source>
        <dbReference type="ARBA" id="ARBA00022777"/>
    </source>
</evidence>
<evidence type="ECO:0000256" key="14">
    <source>
        <dbReference type="ARBA" id="ARBA00048526"/>
    </source>
</evidence>
<dbReference type="GeneID" id="103512699"/>
<evidence type="ECO:0000256" key="16">
    <source>
        <dbReference type="SAM" id="MobiDB-lite"/>
    </source>
</evidence>
<evidence type="ECO:0000256" key="15">
    <source>
        <dbReference type="ARBA" id="ARBA00048898"/>
    </source>
</evidence>
<dbReference type="AlphaFoldDB" id="A0A1S3D8D4"/>
<keyword evidence="5" id="KW-0808">Transferase</keyword>
<comment type="catalytic activity">
    <reaction evidence="13">
        <text>D-glyceraldehyde + ATP = D-glyceraldehyde 3-phosphate + ADP + H(+)</text>
        <dbReference type="Rhea" id="RHEA:13941"/>
        <dbReference type="ChEBI" id="CHEBI:15378"/>
        <dbReference type="ChEBI" id="CHEBI:17378"/>
        <dbReference type="ChEBI" id="CHEBI:30616"/>
        <dbReference type="ChEBI" id="CHEBI:59776"/>
        <dbReference type="ChEBI" id="CHEBI:456216"/>
        <dbReference type="EC" id="2.7.1.28"/>
    </reaction>
</comment>
<dbReference type="SUPFAM" id="SSF82549">
    <property type="entry name" value="DAK1/DegV-like"/>
    <property type="match status" value="2"/>
</dbReference>
<dbReference type="GO" id="GO:0004371">
    <property type="term" value="F:glycerone kinase activity"/>
    <property type="evidence" value="ECO:0007669"/>
    <property type="project" value="UniProtKB-EC"/>
</dbReference>
<dbReference type="SUPFAM" id="SSF101473">
    <property type="entry name" value="DhaL-like"/>
    <property type="match status" value="1"/>
</dbReference>
<dbReference type="InterPro" id="IPR004007">
    <property type="entry name" value="DhaL_dom"/>
</dbReference>
<evidence type="ECO:0000256" key="8">
    <source>
        <dbReference type="ARBA" id="ARBA00022840"/>
    </source>
</evidence>
<dbReference type="RefSeq" id="XP_008475702.2">
    <property type="nucleotide sequence ID" value="XM_008477480.2"/>
</dbReference>